<sequence length="87" mass="9938">MKSIVKVKNSTRGRPPVDTEGMTVRVHRNVLDALEAYRREQDEIPSRPEAVRQIVIDWLVERGYLKPIDQTTGDQVERGATPKRRAG</sequence>
<protein>
    <submittedName>
        <fullName evidence="1">Uncharacterized protein</fullName>
    </submittedName>
</protein>
<dbReference type="RefSeq" id="WP_155481692.1">
    <property type="nucleotide sequence ID" value="NZ_WNKV01000040.1"/>
</dbReference>
<dbReference type="AlphaFoldDB" id="A0A9X4XS39"/>
<organism evidence="1 2">
    <name type="scientific">Rhodoplanes serenus</name>
    <dbReference type="NCBI Taxonomy" id="200615"/>
    <lineage>
        <taxon>Bacteria</taxon>
        <taxon>Pseudomonadati</taxon>
        <taxon>Pseudomonadota</taxon>
        <taxon>Alphaproteobacteria</taxon>
        <taxon>Hyphomicrobiales</taxon>
        <taxon>Nitrobacteraceae</taxon>
        <taxon>Rhodoplanes</taxon>
    </lineage>
</organism>
<name>A0A9X4XS39_9BRAD</name>
<dbReference type="EMBL" id="WNKV01000040">
    <property type="protein sequence ID" value="MTW19446.1"/>
    <property type="molecule type" value="Genomic_DNA"/>
</dbReference>
<comment type="caution">
    <text evidence="1">The sequence shown here is derived from an EMBL/GenBank/DDBJ whole genome shotgun (WGS) entry which is preliminary data.</text>
</comment>
<reference evidence="1 2" key="1">
    <citation type="submission" date="2019-11" db="EMBL/GenBank/DDBJ databases">
        <title>Whole-genome sequence of Rhodoplanes serenus DSM 18633, type strain.</title>
        <authorList>
            <person name="Kyndt J.A."/>
            <person name="Meyer T.E."/>
        </authorList>
    </citation>
    <scope>NUCLEOTIDE SEQUENCE [LARGE SCALE GENOMIC DNA]</scope>
    <source>
        <strain evidence="1 2">DSM 18633</strain>
    </source>
</reference>
<dbReference type="Proteomes" id="UP000438991">
    <property type="component" value="Unassembled WGS sequence"/>
</dbReference>
<accession>A0A9X4XS39</accession>
<evidence type="ECO:0000313" key="1">
    <source>
        <dbReference type="EMBL" id="MTW19446.1"/>
    </source>
</evidence>
<evidence type="ECO:0000313" key="2">
    <source>
        <dbReference type="Proteomes" id="UP000438991"/>
    </source>
</evidence>
<gene>
    <name evidence="1" type="ORF">GJ689_24960</name>
</gene>
<proteinExistence type="predicted"/>